<evidence type="ECO:0000256" key="4">
    <source>
        <dbReference type="ARBA" id="ARBA00022723"/>
    </source>
</evidence>
<evidence type="ECO:0000256" key="2">
    <source>
        <dbReference type="ARBA" id="ARBA00006718"/>
    </source>
</evidence>
<dbReference type="FunFam" id="2.60.300.12:FF:000001">
    <property type="entry name" value="Iron-binding protein IscA"/>
    <property type="match status" value="1"/>
</dbReference>
<comment type="similarity">
    <text evidence="2">Belongs to the HesB/IscA family.</text>
</comment>
<dbReference type="InterPro" id="IPR011302">
    <property type="entry name" value="IscA_proteobact"/>
</dbReference>
<evidence type="ECO:0000256" key="3">
    <source>
        <dbReference type="ARBA" id="ARBA00014591"/>
    </source>
</evidence>
<protein>
    <recommendedName>
        <fullName evidence="3">Iron-binding protein IscA</fullName>
    </recommendedName>
    <alternativeName>
        <fullName evidence="6">Iron-sulfur cluster assembly protein</fullName>
    </alternativeName>
</protein>
<dbReference type="AlphaFoldDB" id="A0A317MWA9"/>
<dbReference type="InterPro" id="IPR035903">
    <property type="entry name" value="HesB-like_dom_sf"/>
</dbReference>
<name>A0A317MWA9_9GAMM</name>
<keyword evidence="9" id="KW-1185">Reference proteome</keyword>
<evidence type="ECO:0000313" key="9">
    <source>
        <dbReference type="Proteomes" id="UP000246569"/>
    </source>
</evidence>
<evidence type="ECO:0000259" key="7">
    <source>
        <dbReference type="Pfam" id="PF01521"/>
    </source>
</evidence>
<comment type="caution">
    <text evidence="8">The sequence shown here is derived from an EMBL/GenBank/DDBJ whole genome shotgun (WGS) entry which is preliminary data.</text>
</comment>
<dbReference type="PROSITE" id="PS01152">
    <property type="entry name" value="HESB"/>
    <property type="match status" value="1"/>
</dbReference>
<dbReference type="GO" id="GO:0016226">
    <property type="term" value="P:iron-sulfur cluster assembly"/>
    <property type="evidence" value="ECO:0007669"/>
    <property type="project" value="InterPro"/>
</dbReference>
<dbReference type="NCBIfam" id="TIGR02011">
    <property type="entry name" value="IscA"/>
    <property type="match status" value="1"/>
</dbReference>
<dbReference type="Gene3D" id="2.60.300.12">
    <property type="entry name" value="HesB-like domain"/>
    <property type="match status" value="1"/>
</dbReference>
<dbReference type="Pfam" id="PF01521">
    <property type="entry name" value="Fe-S_biosyn"/>
    <property type="match status" value="1"/>
</dbReference>
<reference evidence="8 9" key="1">
    <citation type="submission" date="2018-05" db="EMBL/GenBank/DDBJ databases">
        <title>Genomic Encyclopedia of Type Strains, Phase IV (KMG-IV): sequencing the most valuable type-strain genomes for metagenomic binning, comparative biology and taxonomic classification.</title>
        <authorList>
            <person name="Goeker M."/>
        </authorList>
    </citation>
    <scope>NUCLEOTIDE SEQUENCE [LARGE SCALE GENOMIC DNA]</scope>
    <source>
        <strain evidence="8 9">DSM 23606</strain>
    </source>
</reference>
<dbReference type="InterPro" id="IPR050322">
    <property type="entry name" value="Fe-S_cluster_asmbl/transfer"/>
</dbReference>
<keyword evidence="5" id="KW-0408">Iron</keyword>
<keyword evidence="4" id="KW-0479">Metal-binding</keyword>
<dbReference type="Proteomes" id="UP000246569">
    <property type="component" value="Unassembled WGS sequence"/>
</dbReference>
<evidence type="ECO:0000256" key="1">
    <source>
        <dbReference type="ARBA" id="ARBA00001962"/>
    </source>
</evidence>
<evidence type="ECO:0000256" key="6">
    <source>
        <dbReference type="ARBA" id="ARBA00032050"/>
    </source>
</evidence>
<dbReference type="InterPro" id="IPR016092">
    <property type="entry name" value="ATAP"/>
</dbReference>
<evidence type="ECO:0000313" key="8">
    <source>
        <dbReference type="EMBL" id="PWV59049.1"/>
    </source>
</evidence>
<dbReference type="GO" id="GO:0005829">
    <property type="term" value="C:cytosol"/>
    <property type="evidence" value="ECO:0007669"/>
    <property type="project" value="TreeGrafter"/>
</dbReference>
<comment type="cofactor">
    <cofactor evidence="1">
        <name>Fe cation</name>
        <dbReference type="ChEBI" id="CHEBI:24875"/>
    </cofactor>
</comment>
<evidence type="ECO:0000256" key="5">
    <source>
        <dbReference type="ARBA" id="ARBA00023004"/>
    </source>
</evidence>
<dbReference type="NCBIfam" id="TIGR00049">
    <property type="entry name" value="iron-sulfur cluster assembly accessory protein"/>
    <property type="match status" value="1"/>
</dbReference>
<dbReference type="InterPro" id="IPR017870">
    <property type="entry name" value="FeS_cluster_insertion_CS"/>
</dbReference>
<feature type="domain" description="Core" evidence="7">
    <location>
        <begin position="1"/>
        <end position="103"/>
    </location>
</feature>
<dbReference type="GO" id="GO:0046872">
    <property type="term" value="F:metal ion binding"/>
    <property type="evidence" value="ECO:0007669"/>
    <property type="project" value="UniProtKB-KW"/>
</dbReference>
<dbReference type="RefSeq" id="WP_110019838.1">
    <property type="nucleotide sequence ID" value="NZ_QGTJ01000012.1"/>
</dbReference>
<dbReference type="OrthoDB" id="9801228at2"/>
<accession>A0A317MWA9</accession>
<dbReference type="PANTHER" id="PTHR10072:SF41">
    <property type="entry name" value="IRON-SULFUR CLUSTER ASSEMBLY 1 HOMOLOG, MITOCHONDRIAL"/>
    <property type="match status" value="1"/>
</dbReference>
<gene>
    <name evidence="8" type="ORF">C7443_11247</name>
</gene>
<proteinExistence type="inferred from homology"/>
<sequence>MSLSLTEKAANRVRHFLDKRGSGVGVRVGIKTSGCSGFSYTMDYVDEIGADDEVFESNGAKLIVERKYLVFLDGMQLDYVREGINEAFKFINPNAKSTCGCGESFNV</sequence>
<organism evidence="8 9">
    <name type="scientific">Plasticicumulans acidivorans</name>
    <dbReference type="NCBI Taxonomy" id="886464"/>
    <lineage>
        <taxon>Bacteria</taxon>
        <taxon>Pseudomonadati</taxon>
        <taxon>Pseudomonadota</taxon>
        <taxon>Gammaproteobacteria</taxon>
        <taxon>Candidatus Competibacteraceae</taxon>
        <taxon>Plasticicumulans</taxon>
    </lineage>
</organism>
<dbReference type="InterPro" id="IPR000361">
    <property type="entry name" value="ATAP_core_dom"/>
</dbReference>
<dbReference type="EMBL" id="QGTJ01000012">
    <property type="protein sequence ID" value="PWV59049.1"/>
    <property type="molecule type" value="Genomic_DNA"/>
</dbReference>
<dbReference type="PANTHER" id="PTHR10072">
    <property type="entry name" value="IRON-SULFUR CLUSTER ASSEMBLY PROTEIN"/>
    <property type="match status" value="1"/>
</dbReference>
<dbReference type="SUPFAM" id="SSF89360">
    <property type="entry name" value="HesB-like domain"/>
    <property type="match status" value="1"/>
</dbReference>
<dbReference type="GO" id="GO:0051537">
    <property type="term" value="F:2 iron, 2 sulfur cluster binding"/>
    <property type="evidence" value="ECO:0007669"/>
    <property type="project" value="TreeGrafter"/>
</dbReference>